<dbReference type="KEGG" id="sus:Acid_2488"/>
<accession>Q024U9</accession>
<dbReference type="GO" id="GO:0032259">
    <property type="term" value="P:methylation"/>
    <property type="evidence" value="ECO:0007669"/>
    <property type="project" value="UniProtKB-KW"/>
</dbReference>
<dbReference type="Pfam" id="PF13649">
    <property type="entry name" value="Methyltransf_25"/>
    <property type="match status" value="1"/>
</dbReference>
<dbReference type="STRING" id="234267.Acid_2488"/>
<keyword evidence="1 3" id="KW-0808">Transferase</keyword>
<dbReference type="SUPFAM" id="SSF53335">
    <property type="entry name" value="S-adenosyl-L-methionine-dependent methyltransferases"/>
    <property type="match status" value="1"/>
</dbReference>
<dbReference type="OrthoDB" id="9811589at2"/>
<dbReference type="InParanoid" id="Q024U9"/>
<dbReference type="InterPro" id="IPR041698">
    <property type="entry name" value="Methyltransf_25"/>
</dbReference>
<reference evidence="3" key="1">
    <citation type="submission" date="2006-10" db="EMBL/GenBank/DDBJ databases">
        <title>Complete sequence of Solibacter usitatus Ellin6076.</title>
        <authorList>
            <consortium name="US DOE Joint Genome Institute"/>
            <person name="Copeland A."/>
            <person name="Lucas S."/>
            <person name="Lapidus A."/>
            <person name="Barry K."/>
            <person name="Detter J.C."/>
            <person name="Glavina del Rio T."/>
            <person name="Hammon N."/>
            <person name="Israni S."/>
            <person name="Dalin E."/>
            <person name="Tice H."/>
            <person name="Pitluck S."/>
            <person name="Thompson L.S."/>
            <person name="Brettin T."/>
            <person name="Bruce D."/>
            <person name="Han C."/>
            <person name="Tapia R."/>
            <person name="Gilna P."/>
            <person name="Schmutz J."/>
            <person name="Larimer F."/>
            <person name="Land M."/>
            <person name="Hauser L."/>
            <person name="Kyrpides N."/>
            <person name="Mikhailova N."/>
            <person name="Janssen P.H."/>
            <person name="Kuske C.R."/>
            <person name="Richardson P."/>
        </authorList>
    </citation>
    <scope>NUCLEOTIDE SEQUENCE</scope>
    <source>
        <strain evidence="3">Ellin6076</strain>
    </source>
</reference>
<organism evidence="3">
    <name type="scientific">Solibacter usitatus (strain Ellin6076)</name>
    <dbReference type="NCBI Taxonomy" id="234267"/>
    <lineage>
        <taxon>Bacteria</taxon>
        <taxon>Pseudomonadati</taxon>
        <taxon>Acidobacteriota</taxon>
        <taxon>Terriglobia</taxon>
        <taxon>Bryobacterales</taxon>
        <taxon>Solibacteraceae</taxon>
        <taxon>Candidatus Solibacter</taxon>
    </lineage>
</organism>
<evidence type="ECO:0000256" key="1">
    <source>
        <dbReference type="ARBA" id="ARBA00022679"/>
    </source>
</evidence>
<evidence type="ECO:0000259" key="2">
    <source>
        <dbReference type="Pfam" id="PF13649"/>
    </source>
</evidence>
<sequence length="252" mass="28399">MSWFENEDLWRDLYPYMFPVERLAAAAEQVDQILALSGIHSGAVLDLCCGAGRHSVALAHKGFAVTGVDRTPYLLNRARAHAADSGLNIEFVLEDMREFRRSGAFDLAINIFTSFGYFETPAEELRVLHNIHQSLRDGGVLVMEMLGKEYLAAHYTPARCTDFADGTVLLQRAKVRDEWTRVFSEWTLIQAGIARSHKFDHFVYSGRELKDLLLRAGFSEVRLYGDLRGSTYGPDAQRLVALARKSIALKTR</sequence>
<protein>
    <submittedName>
        <fullName evidence="3">Methyltransferase type 11</fullName>
    </submittedName>
</protein>
<gene>
    <name evidence="3" type="ordered locus">Acid_2488</name>
</gene>
<name>Q024U9_SOLUE</name>
<dbReference type="GO" id="GO:0008168">
    <property type="term" value="F:methyltransferase activity"/>
    <property type="evidence" value="ECO:0007669"/>
    <property type="project" value="UniProtKB-KW"/>
</dbReference>
<proteinExistence type="predicted"/>
<dbReference type="AlphaFoldDB" id="Q024U9"/>
<dbReference type="eggNOG" id="COG2227">
    <property type="taxonomic scope" value="Bacteria"/>
</dbReference>
<dbReference type="HOGENOM" id="CLU_069129_1_0_0"/>
<feature type="domain" description="Methyltransferase" evidence="2">
    <location>
        <begin position="44"/>
        <end position="139"/>
    </location>
</feature>
<dbReference type="Gene3D" id="2.20.25.110">
    <property type="entry name" value="S-adenosyl-L-methionine-dependent methyltransferases"/>
    <property type="match status" value="1"/>
</dbReference>
<dbReference type="Gene3D" id="3.40.50.150">
    <property type="entry name" value="Vaccinia Virus protein VP39"/>
    <property type="match status" value="1"/>
</dbReference>
<dbReference type="EMBL" id="CP000473">
    <property type="protein sequence ID" value="ABJ83477.1"/>
    <property type="molecule type" value="Genomic_DNA"/>
</dbReference>
<dbReference type="PANTHER" id="PTHR43861">
    <property type="entry name" value="TRANS-ACONITATE 2-METHYLTRANSFERASE-RELATED"/>
    <property type="match status" value="1"/>
</dbReference>
<dbReference type="InterPro" id="IPR029063">
    <property type="entry name" value="SAM-dependent_MTases_sf"/>
</dbReference>
<evidence type="ECO:0000313" key="3">
    <source>
        <dbReference type="EMBL" id="ABJ83477.1"/>
    </source>
</evidence>
<keyword evidence="3" id="KW-0489">Methyltransferase</keyword>
<dbReference type="CDD" id="cd02440">
    <property type="entry name" value="AdoMet_MTases"/>
    <property type="match status" value="1"/>
</dbReference>